<evidence type="ECO:0000256" key="7">
    <source>
        <dbReference type="ARBA" id="ARBA00047989"/>
    </source>
</evidence>
<dbReference type="InterPro" id="IPR038371">
    <property type="entry name" value="Cu_polyphenol_OxRdtase_sf"/>
</dbReference>
<dbReference type="InterPro" id="IPR011324">
    <property type="entry name" value="Cytotoxic_necrot_fac-like_cat"/>
</dbReference>
<dbReference type="GO" id="GO:0016787">
    <property type="term" value="F:hydrolase activity"/>
    <property type="evidence" value="ECO:0007669"/>
    <property type="project" value="UniProtKB-KW"/>
</dbReference>
<comment type="similarity">
    <text evidence="2 10">Belongs to the purine nucleoside phosphorylase YfiH/LACC1 family.</text>
</comment>
<comment type="catalytic activity">
    <reaction evidence="9">
        <text>S-methyl-5'-thioadenosine + phosphate = 5-(methylsulfanyl)-alpha-D-ribose 1-phosphate + adenine</text>
        <dbReference type="Rhea" id="RHEA:11852"/>
        <dbReference type="ChEBI" id="CHEBI:16708"/>
        <dbReference type="ChEBI" id="CHEBI:17509"/>
        <dbReference type="ChEBI" id="CHEBI:43474"/>
        <dbReference type="ChEBI" id="CHEBI:58533"/>
        <dbReference type="EC" id="2.4.2.28"/>
    </reaction>
    <physiologicalReaction direction="left-to-right" evidence="9">
        <dbReference type="Rhea" id="RHEA:11853"/>
    </physiologicalReaction>
</comment>
<gene>
    <name evidence="11" type="ORF">CXB77_11190</name>
</gene>
<dbReference type="Gene3D" id="3.60.140.10">
    <property type="entry name" value="CNF1/YfiH-like putative cysteine hydrolases"/>
    <property type="match status" value="1"/>
</dbReference>
<evidence type="ECO:0000313" key="12">
    <source>
        <dbReference type="Proteomes" id="UP000239936"/>
    </source>
</evidence>
<evidence type="ECO:0000313" key="11">
    <source>
        <dbReference type="EMBL" id="PQJ96304.1"/>
    </source>
</evidence>
<evidence type="ECO:0000256" key="4">
    <source>
        <dbReference type="ARBA" id="ARBA00022723"/>
    </source>
</evidence>
<dbReference type="SUPFAM" id="SSF64438">
    <property type="entry name" value="CNF1/YfiH-like putative cysteine hydrolases"/>
    <property type="match status" value="1"/>
</dbReference>
<evidence type="ECO:0000256" key="8">
    <source>
        <dbReference type="ARBA" id="ARBA00048968"/>
    </source>
</evidence>
<dbReference type="GO" id="GO:0005507">
    <property type="term" value="F:copper ion binding"/>
    <property type="evidence" value="ECO:0007669"/>
    <property type="project" value="TreeGrafter"/>
</dbReference>
<evidence type="ECO:0000256" key="3">
    <source>
        <dbReference type="ARBA" id="ARBA00022679"/>
    </source>
</evidence>
<protein>
    <recommendedName>
        <fullName evidence="10">Purine nucleoside phosphorylase</fullName>
    </recommendedName>
</protein>
<keyword evidence="3" id="KW-0808">Transferase</keyword>
<keyword evidence="4" id="KW-0479">Metal-binding</keyword>
<keyword evidence="12" id="KW-1185">Reference proteome</keyword>
<dbReference type="CDD" id="cd16833">
    <property type="entry name" value="YfiH"/>
    <property type="match status" value="1"/>
</dbReference>
<comment type="catalytic activity">
    <reaction evidence="7">
        <text>adenosine + H2O + H(+) = inosine + NH4(+)</text>
        <dbReference type="Rhea" id="RHEA:24408"/>
        <dbReference type="ChEBI" id="CHEBI:15377"/>
        <dbReference type="ChEBI" id="CHEBI:15378"/>
        <dbReference type="ChEBI" id="CHEBI:16335"/>
        <dbReference type="ChEBI" id="CHEBI:17596"/>
        <dbReference type="ChEBI" id="CHEBI:28938"/>
        <dbReference type="EC" id="3.5.4.4"/>
    </reaction>
    <physiologicalReaction direction="left-to-right" evidence="7">
        <dbReference type="Rhea" id="RHEA:24409"/>
    </physiologicalReaction>
</comment>
<keyword evidence="5" id="KW-0378">Hydrolase</keyword>
<dbReference type="RefSeq" id="WP_105073930.1">
    <property type="nucleotide sequence ID" value="NZ_PPGH01000035.1"/>
</dbReference>
<dbReference type="GO" id="GO:0017061">
    <property type="term" value="F:S-methyl-5-thioadenosine phosphorylase activity"/>
    <property type="evidence" value="ECO:0007669"/>
    <property type="project" value="UniProtKB-EC"/>
</dbReference>
<dbReference type="InterPro" id="IPR003730">
    <property type="entry name" value="Cu_polyphenol_OxRdtase"/>
</dbReference>
<sequence>MELIQPDWPAPSRVRAFSTTRSGGVSSGEFASLNLADHVGDAPADVATNRARLRTELELPAEPCWLHQVHGCTIVTASPAQQNCEADGSLARESGAVCAVMTADCLPLLFCDELGTSVAAVHAGWRGLADGVIEMAVATLALPPEQMLVWLGPAIGATAFIVGDEVRERFVTNDAAAAGAFQPSPNSTVTLPRWQADLFLLARQRLQRLGIERIYGGGNCTFSQPDRFFSYRRDGITGRMASVIWLAQQVN</sequence>
<accession>A0A2S7XRC3</accession>
<evidence type="ECO:0000256" key="6">
    <source>
        <dbReference type="ARBA" id="ARBA00022833"/>
    </source>
</evidence>
<evidence type="ECO:0000256" key="10">
    <source>
        <dbReference type="RuleBase" id="RU361274"/>
    </source>
</evidence>
<dbReference type="EMBL" id="PPGH01000035">
    <property type="protein sequence ID" value="PQJ96304.1"/>
    <property type="molecule type" value="Genomic_DNA"/>
</dbReference>
<comment type="catalytic activity">
    <reaction evidence="1">
        <text>inosine + phosphate = alpha-D-ribose 1-phosphate + hypoxanthine</text>
        <dbReference type="Rhea" id="RHEA:27646"/>
        <dbReference type="ChEBI" id="CHEBI:17368"/>
        <dbReference type="ChEBI" id="CHEBI:17596"/>
        <dbReference type="ChEBI" id="CHEBI:43474"/>
        <dbReference type="ChEBI" id="CHEBI:57720"/>
        <dbReference type="EC" id="2.4.2.1"/>
    </reaction>
    <physiologicalReaction direction="left-to-right" evidence="1">
        <dbReference type="Rhea" id="RHEA:27647"/>
    </physiologicalReaction>
</comment>
<dbReference type="AlphaFoldDB" id="A0A2S7XRC3"/>
<dbReference type="Pfam" id="PF02578">
    <property type="entry name" value="Cu-oxidase_4"/>
    <property type="match status" value="1"/>
</dbReference>
<dbReference type="Proteomes" id="UP000239936">
    <property type="component" value="Unassembled WGS sequence"/>
</dbReference>
<proteinExistence type="inferred from homology"/>
<evidence type="ECO:0000256" key="2">
    <source>
        <dbReference type="ARBA" id="ARBA00007353"/>
    </source>
</evidence>
<evidence type="ECO:0000256" key="9">
    <source>
        <dbReference type="ARBA" id="ARBA00049893"/>
    </source>
</evidence>
<evidence type="ECO:0000256" key="5">
    <source>
        <dbReference type="ARBA" id="ARBA00022801"/>
    </source>
</evidence>
<dbReference type="PANTHER" id="PTHR30616:SF2">
    <property type="entry name" value="PURINE NUCLEOSIDE PHOSPHORYLASE LACC1"/>
    <property type="match status" value="1"/>
</dbReference>
<dbReference type="PANTHER" id="PTHR30616">
    <property type="entry name" value="UNCHARACTERIZED PROTEIN YFIH"/>
    <property type="match status" value="1"/>
</dbReference>
<reference evidence="11 12" key="1">
    <citation type="submission" date="2018-01" db="EMBL/GenBank/DDBJ databases">
        <title>The complete genome sequence of Chromatium okenii LaCa, a purple sulfur bacterium with a turbulent life.</title>
        <authorList>
            <person name="Luedin S.M."/>
            <person name="Liechti N."/>
            <person name="Storelli N."/>
            <person name="Danza F."/>
            <person name="Wittwer M."/>
            <person name="Pothier J.F."/>
            <person name="Tonolla M.A."/>
        </authorList>
    </citation>
    <scope>NUCLEOTIDE SEQUENCE [LARGE SCALE GENOMIC DNA]</scope>
    <source>
        <strain evidence="11 12">LaCa</strain>
    </source>
</reference>
<dbReference type="OrthoDB" id="4279at2"/>
<keyword evidence="6" id="KW-0862">Zinc</keyword>
<organism evidence="11 12">
    <name type="scientific">Chromatium okenii</name>
    <dbReference type="NCBI Taxonomy" id="61644"/>
    <lineage>
        <taxon>Bacteria</taxon>
        <taxon>Pseudomonadati</taxon>
        <taxon>Pseudomonadota</taxon>
        <taxon>Gammaproteobacteria</taxon>
        <taxon>Chromatiales</taxon>
        <taxon>Chromatiaceae</taxon>
        <taxon>Chromatium</taxon>
    </lineage>
</organism>
<comment type="catalytic activity">
    <reaction evidence="8">
        <text>adenosine + phosphate = alpha-D-ribose 1-phosphate + adenine</text>
        <dbReference type="Rhea" id="RHEA:27642"/>
        <dbReference type="ChEBI" id="CHEBI:16335"/>
        <dbReference type="ChEBI" id="CHEBI:16708"/>
        <dbReference type="ChEBI" id="CHEBI:43474"/>
        <dbReference type="ChEBI" id="CHEBI:57720"/>
        <dbReference type="EC" id="2.4.2.1"/>
    </reaction>
    <physiologicalReaction direction="left-to-right" evidence="8">
        <dbReference type="Rhea" id="RHEA:27643"/>
    </physiologicalReaction>
</comment>
<comment type="caution">
    <text evidence="11">The sequence shown here is derived from an EMBL/GenBank/DDBJ whole genome shotgun (WGS) entry which is preliminary data.</text>
</comment>
<dbReference type="NCBIfam" id="TIGR00726">
    <property type="entry name" value="peptidoglycan editing factor PgeF"/>
    <property type="match status" value="1"/>
</dbReference>
<name>A0A2S7XRC3_9GAMM</name>
<evidence type="ECO:0000256" key="1">
    <source>
        <dbReference type="ARBA" id="ARBA00000553"/>
    </source>
</evidence>